<comment type="pathway">
    <text evidence="1">Amino-acid biosynthesis; L-leucine biosynthesis; L-leucine from 3-methyl-2-oxobutanoate: step 1/4.</text>
</comment>
<dbReference type="GO" id="GO:0005829">
    <property type="term" value="C:cytosol"/>
    <property type="evidence" value="ECO:0007669"/>
    <property type="project" value="TreeGrafter"/>
</dbReference>
<accession>A0A7W3ZQW9</accession>
<evidence type="ECO:0000256" key="5">
    <source>
        <dbReference type="ARBA" id="ARBA00023211"/>
    </source>
</evidence>
<feature type="non-terminal residue" evidence="8">
    <location>
        <position position="155"/>
    </location>
</feature>
<dbReference type="EC" id="2.3.3.13" evidence="2"/>
<dbReference type="AlphaFoldDB" id="A0A7W3ZQW9"/>
<dbReference type="Gene3D" id="3.20.20.70">
    <property type="entry name" value="Aldolase class I"/>
    <property type="match status" value="1"/>
</dbReference>
<gene>
    <name evidence="8" type="ORF">H3146_28070</name>
</gene>
<dbReference type="InterPro" id="IPR002034">
    <property type="entry name" value="AIPM/Hcit_synth_CS"/>
</dbReference>
<organism evidence="8 9">
    <name type="scientific">Streptomyces alkaliterrae</name>
    <dbReference type="NCBI Taxonomy" id="2213162"/>
    <lineage>
        <taxon>Bacteria</taxon>
        <taxon>Bacillati</taxon>
        <taxon>Actinomycetota</taxon>
        <taxon>Actinomycetes</taxon>
        <taxon>Kitasatosporales</taxon>
        <taxon>Streptomycetaceae</taxon>
        <taxon>Streptomyces</taxon>
    </lineage>
</organism>
<dbReference type="PROSITE" id="PS00816">
    <property type="entry name" value="AIPM_HOMOCIT_SYNTH_2"/>
    <property type="match status" value="1"/>
</dbReference>
<evidence type="ECO:0000256" key="1">
    <source>
        <dbReference type="ARBA" id="ARBA00004689"/>
    </source>
</evidence>
<dbReference type="GO" id="GO:0003852">
    <property type="term" value="F:2-isopropylmalate synthase activity"/>
    <property type="evidence" value="ECO:0007669"/>
    <property type="project" value="UniProtKB-EC"/>
</dbReference>
<dbReference type="Proteomes" id="UP000525686">
    <property type="component" value="Unassembled WGS sequence"/>
</dbReference>
<sequence length="155" mass="16539">SYIDDVEFSAEDATRTELDYLIEVSRVAIAAGATTINLPDTVGFTTPEEIRAMFQQVIAGVADVPNAANVIFSAHCHNDLGLAVANSLAAIEGGARQVECTINGIGERAGNCSLEEIAMVLKVRQAFYEQDSSINTPRIVGTSQLLQRLVGMPVQ</sequence>
<evidence type="ECO:0000313" key="8">
    <source>
        <dbReference type="EMBL" id="MBB1257155.1"/>
    </source>
</evidence>
<keyword evidence="5" id="KW-0464">Manganese</keyword>
<evidence type="ECO:0000256" key="4">
    <source>
        <dbReference type="ARBA" id="ARBA00022679"/>
    </source>
</evidence>
<evidence type="ECO:0000256" key="2">
    <source>
        <dbReference type="ARBA" id="ARBA00012973"/>
    </source>
</evidence>
<keyword evidence="6" id="KW-0100">Branched-chain amino acid biosynthesis</keyword>
<evidence type="ECO:0000256" key="3">
    <source>
        <dbReference type="ARBA" id="ARBA00022605"/>
    </source>
</evidence>
<dbReference type="GO" id="GO:0009098">
    <property type="term" value="P:L-leucine biosynthetic process"/>
    <property type="evidence" value="ECO:0007669"/>
    <property type="project" value="TreeGrafter"/>
</dbReference>
<dbReference type="PANTHER" id="PTHR10277:SF9">
    <property type="entry name" value="2-ISOPROPYLMALATE SYNTHASE 1, CHLOROPLASTIC-RELATED"/>
    <property type="match status" value="1"/>
</dbReference>
<name>A0A7W3ZQW9_9ACTN</name>
<feature type="non-terminal residue" evidence="8">
    <location>
        <position position="1"/>
    </location>
</feature>
<dbReference type="Pfam" id="PF00682">
    <property type="entry name" value="HMGL-like"/>
    <property type="match status" value="1"/>
</dbReference>
<evidence type="ECO:0000256" key="6">
    <source>
        <dbReference type="ARBA" id="ARBA00023304"/>
    </source>
</evidence>
<evidence type="ECO:0000313" key="9">
    <source>
        <dbReference type="Proteomes" id="UP000525686"/>
    </source>
</evidence>
<protein>
    <recommendedName>
        <fullName evidence="2">2-isopropylmalate synthase</fullName>
        <ecNumber evidence="2">2.3.3.13</ecNumber>
    </recommendedName>
</protein>
<dbReference type="InterPro" id="IPR013785">
    <property type="entry name" value="Aldolase_TIM"/>
</dbReference>
<dbReference type="EMBL" id="JABJWZ010000675">
    <property type="protein sequence ID" value="MBB1257155.1"/>
    <property type="molecule type" value="Genomic_DNA"/>
</dbReference>
<dbReference type="PANTHER" id="PTHR10277">
    <property type="entry name" value="HOMOCITRATE SYNTHASE-RELATED"/>
    <property type="match status" value="1"/>
</dbReference>
<evidence type="ECO:0000259" key="7">
    <source>
        <dbReference type="PROSITE" id="PS50991"/>
    </source>
</evidence>
<comment type="caution">
    <text evidence="8">The sequence shown here is derived from an EMBL/GenBank/DDBJ whole genome shotgun (WGS) entry which is preliminary data.</text>
</comment>
<proteinExistence type="predicted"/>
<keyword evidence="4 8" id="KW-0808">Transferase</keyword>
<dbReference type="InterPro" id="IPR050073">
    <property type="entry name" value="2-IPM_HCS-like"/>
</dbReference>
<keyword evidence="8" id="KW-0012">Acyltransferase</keyword>
<reference evidence="9" key="1">
    <citation type="submission" date="2020-05" db="EMBL/GenBank/DDBJ databases">
        <title>Classification of alakaliphilic streptomycetes isolated from an alkaline soil next to Lonar Crater, India and a proposal for the recognition of Streptomyces alkaliterrae sp. nov.</title>
        <authorList>
            <person name="Golinska P."/>
        </authorList>
    </citation>
    <scope>NUCLEOTIDE SEQUENCE [LARGE SCALE GENOMIC DNA]</scope>
    <source>
        <strain evidence="9">OF3</strain>
    </source>
</reference>
<dbReference type="InterPro" id="IPR000891">
    <property type="entry name" value="PYR_CT"/>
</dbReference>
<dbReference type="SUPFAM" id="SSF51569">
    <property type="entry name" value="Aldolase"/>
    <property type="match status" value="1"/>
</dbReference>
<dbReference type="PROSITE" id="PS50991">
    <property type="entry name" value="PYR_CT"/>
    <property type="match status" value="1"/>
</dbReference>
<keyword evidence="3" id="KW-0028">Amino-acid biosynthesis</keyword>
<feature type="domain" description="Pyruvate carboxyltransferase" evidence="7">
    <location>
        <begin position="1"/>
        <end position="140"/>
    </location>
</feature>